<dbReference type="AlphaFoldDB" id="A0A9P7ETE0"/>
<reference evidence="2" key="1">
    <citation type="journal article" date="2020" name="New Phytol.">
        <title>Comparative genomics reveals dynamic genome evolution in host specialist ectomycorrhizal fungi.</title>
        <authorList>
            <person name="Lofgren L.A."/>
            <person name="Nguyen N.H."/>
            <person name="Vilgalys R."/>
            <person name="Ruytinx J."/>
            <person name="Liao H.L."/>
            <person name="Branco S."/>
            <person name="Kuo A."/>
            <person name="LaButti K."/>
            <person name="Lipzen A."/>
            <person name="Andreopoulos W."/>
            <person name="Pangilinan J."/>
            <person name="Riley R."/>
            <person name="Hundley H."/>
            <person name="Na H."/>
            <person name="Barry K."/>
            <person name="Grigoriev I.V."/>
            <person name="Stajich J.E."/>
            <person name="Kennedy P.G."/>
        </authorList>
    </citation>
    <scope>NUCLEOTIDE SEQUENCE</scope>
    <source>
        <strain evidence="2">FC423</strain>
    </source>
</reference>
<sequence length="111" mass="12272">MSRMLNGCFISRRICTFWIVSDIDILEAGRIGFVGPFNREHQDLQPDGDQQYPKTANGRIRVKKVLLVSGSDKSTNTNAVPGDKDPGCPYGCGWKDQTDDESVPITALEDP</sequence>
<dbReference type="GeneID" id="64696681"/>
<dbReference type="RefSeq" id="XP_041285980.1">
    <property type="nucleotide sequence ID" value="XM_041434422.1"/>
</dbReference>
<accession>A0A9P7ETE0</accession>
<keyword evidence="3" id="KW-1185">Reference proteome</keyword>
<organism evidence="2 3">
    <name type="scientific">Suillus discolor</name>
    <dbReference type="NCBI Taxonomy" id="1912936"/>
    <lineage>
        <taxon>Eukaryota</taxon>
        <taxon>Fungi</taxon>
        <taxon>Dikarya</taxon>
        <taxon>Basidiomycota</taxon>
        <taxon>Agaricomycotina</taxon>
        <taxon>Agaricomycetes</taxon>
        <taxon>Agaricomycetidae</taxon>
        <taxon>Boletales</taxon>
        <taxon>Suillineae</taxon>
        <taxon>Suillaceae</taxon>
        <taxon>Suillus</taxon>
    </lineage>
</organism>
<name>A0A9P7ETE0_9AGAM</name>
<dbReference type="EMBL" id="JABBWM010000109">
    <property type="protein sequence ID" value="KAG2089728.1"/>
    <property type="molecule type" value="Genomic_DNA"/>
</dbReference>
<protein>
    <submittedName>
        <fullName evidence="2">Uncharacterized protein</fullName>
    </submittedName>
</protein>
<comment type="caution">
    <text evidence="2">The sequence shown here is derived from an EMBL/GenBank/DDBJ whole genome shotgun (WGS) entry which is preliminary data.</text>
</comment>
<evidence type="ECO:0000313" key="2">
    <source>
        <dbReference type="EMBL" id="KAG2089728.1"/>
    </source>
</evidence>
<gene>
    <name evidence="2" type="ORF">F5147DRAFT_658329</name>
</gene>
<dbReference type="Proteomes" id="UP000823399">
    <property type="component" value="Unassembled WGS sequence"/>
</dbReference>
<evidence type="ECO:0000313" key="3">
    <source>
        <dbReference type="Proteomes" id="UP000823399"/>
    </source>
</evidence>
<proteinExistence type="predicted"/>
<dbReference type="OrthoDB" id="10524644at2759"/>
<feature type="region of interest" description="Disordered" evidence="1">
    <location>
        <begin position="73"/>
        <end position="111"/>
    </location>
</feature>
<evidence type="ECO:0000256" key="1">
    <source>
        <dbReference type="SAM" id="MobiDB-lite"/>
    </source>
</evidence>